<keyword evidence="4" id="KW-0418">Kinase</keyword>
<gene>
    <name evidence="8" type="ORF">DIC75_00355</name>
</gene>
<keyword evidence="9" id="KW-1185">Reference proteome</keyword>
<dbReference type="InterPro" id="IPR036890">
    <property type="entry name" value="HATPase_C_sf"/>
</dbReference>
<dbReference type="Gene3D" id="3.30.565.10">
    <property type="entry name" value="Histidine kinase-like ATPase, C-terminal domain"/>
    <property type="match status" value="1"/>
</dbReference>
<evidence type="ECO:0000256" key="2">
    <source>
        <dbReference type="ARBA" id="ARBA00012438"/>
    </source>
</evidence>
<dbReference type="InterPro" id="IPR050736">
    <property type="entry name" value="Sensor_HK_Regulatory"/>
</dbReference>
<dbReference type="PANTHER" id="PTHR43711:SF1">
    <property type="entry name" value="HISTIDINE KINASE 1"/>
    <property type="match status" value="1"/>
</dbReference>
<keyword evidence="5" id="KW-0902">Two-component regulatory system</keyword>
<evidence type="ECO:0000256" key="6">
    <source>
        <dbReference type="SAM" id="MobiDB-lite"/>
    </source>
</evidence>
<name>A0ABD4TAI9_9EURY</name>
<feature type="compositionally biased region" description="Basic and acidic residues" evidence="6">
    <location>
        <begin position="1"/>
        <end position="12"/>
    </location>
</feature>
<dbReference type="SUPFAM" id="SSF55874">
    <property type="entry name" value="ATPase domain of HSP90 chaperone/DNA topoisomerase II/histidine kinase"/>
    <property type="match status" value="1"/>
</dbReference>
<comment type="catalytic activity">
    <reaction evidence="1">
        <text>ATP + protein L-histidine = ADP + protein N-phospho-L-histidine.</text>
        <dbReference type="EC" id="2.7.13.3"/>
    </reaction>
</comment>
<dbReference type="InterPro" id="IPR004358">
    <property type="entry name" value="Sig_transdc_His_kin-like_C"/>
</dbReference>
<dbReference type="Pfam" id="PF02518">
    <property type="entry name" value="HATPase_c"/>
    <property type="match status" value="1"/>
</dbReference>
<organism evidence="8 9">
    <name type="scientific">Methanoculleus oceani</name>
    <dbReference type="NCBI Taxonomy" id="2184756"/>
    <lineage>
        <taxon>Archaea</taxon>
        <taxon>Methanobacteriati</taxon>
        <taxon>Methanobacteriota</taxon>
        <taxon>Stenosarchaea group</taxon>
        <taxon>Methanomicrobia</taxon>
        <taxon>Methanomicrobiales</taxon>
        <taxon>Methanomicrobiaceae</taxon>
        <taxon>Methanoculleus</taxon>
    </lineage>
</organism>
<dbReference type="EMBL" id="QFDM01000001">
    <property type="protein sequence ID" value="MCM2464776.1"/>
    <property type="molecule type" value="Genomic_DNA"/>
</dbReference>
<evidence type="ECO:0000256" key="1">
    <source>
        <dbReference type="ARBA" id="ARBA00000085"/>
    </source>
</evidence>
<evidence type="ECO:0000313" key="8">
    <source>
        <dbReference type="EMBL" id="MCM2464776.1"/>
    </source>
</evidence>
<dbReference type="PRINTS" id="PR00344">
    <property type="entry name" value="BCTRLSENSOR"/>
</dbReference>
<keyword evidence="3" id="KW-0808">Transferase</keyword>
<reference evidence="8 9" key="1">
    <citation type="submission" date="2018-05" db="EMBL/GenBank/DDBJ databases">
        <title>Isolation and characterization of genus Methanoculleus species and their viruses from deep sea marine sediment offshore southwestern Taiwan.</title>
        <authorList>
            <person name="Wei W.-H."/>
            <person name="Chen W.-C."/>
            <person name="Lai M.-C."/>
            <person name="Chen S.-C."/>
        </authorList>
    </citation>
    <scope>NUCLEOTIDE SEQUENCE [LARGE SCALE GENOMIC DNA]</scope>
    <source>
        <strain evidence="8 9">CWC-02</strain>
    </source>
</reference>
<sequence>MADQRGHDDSERVGGIAAEASRIGQHRDQFEVAADRVRPAVEEDERHRIRPLTALVDEPELRPVDIGGVVGEPVQLRFAGPPVVFVQPVVGELLHVTQVRAVAPVRTLDLVGPAGACKAAVQVSVEDTGPGVPDEVKEKLFHRFERGMARGKGEGLGLFIVRTLVERYGGKVRVEDRVPGRPEEGAAFRFTLRIAA</sequence>
<protein>
    <recommendedName>
        <fullName evidence="2">histidine kinase</fullName>
        <ecNumber evidence="2">2.7.13.3</ecNumber>
    </recommendedName>
</protein>
<dbReference type="SMART" id="SM00387">
    <property type="entry name" value="HATPase_c"/>
    <property type="match status" value="1"/>
</dbReference>
<dbReference type="GO" id="GO:0000160">
    <property type="term" value="P:phosphorelay signal transduction system"/>
    <property type="evidence" value="ECO:0007669"/>
    <property type="project" value="UniProtKB-KW"/>
</dbReference>
<evidence type="ECO:0000256" key="5">
    <source>
        <dbReference type="ARBA" id="ARBA00023012"/>
    </source>
</evidence>
<feature type="domain" description="Histidine kinase" evidence="7">
    <location>
        <begin position="121"/>
        <end position="196"/>
    </location>
</feature>
<dbReference type="AlphaFoldDB" id="A0ABD4TAI9"/>
<evidence type="ECO:0000313" key="9">
    <source>
        <dbReference type="Proteomes" id="UP001523230"/>
    </source>
</evidence>
<dbReference type="Proteomes" id="UP001523230">
    <property type="component" value="Unassembled WGS sequence"/>
</dbReference>
<comment type="caution">
    <text evidence="8">The sequence shown here is derived from an EMBL/GenBank/DDBJ whole genome shotgun (WGS) entry which is preliminary data.</text>
</comment>
<accession>A0ABD4TAI9</accession>
<dbReference type="PANTHER" id="PTHR43711">
    <property type="entry name" value="TWO-COMPONENT HISTIDINE KINASE"/>
    <property type="match status" value="1"/>
</dbReference>
<evidence type="ECO:0000256" key="3">
    <source>
        <dbReference type="ARBA" id="ARBA00022679"/>
    </source>
</evidence>
<feature type="region of interest" description="Disordered" evidence="6">
    <location>
        <begin position="1"/>
        <end position="20"/>
    </location>
</feature>
<evidence type="ECO:0000259" key="7">
    <source>
        <dbReference type="PROSITE" id="PS50109"/>
    </source>
</evidence>
<dbReference type="InterPro" id="IPR005467">
    <property type="entry name" value="His_kinase_dom"/>
</dbReference>
<dbReference type="PROSITE" id="PS50109">
    <property type="entry name" value="HIS_KIN"/>
    <property type="match status" value="1"/>
</dbReference>
<evidence type="ECO:0000256" key="4">
    <source>
        <dbReference type="ARBA" id="ARBA00022777"/>
    </source>
</evidence>
<dbReference type="EC" id="2.7.13.3" evidence="2"/>
<proteinExistence type="predicted"/>
<dbReference type="InterPro" id="IPR003594">
    <property type="entry name" value="HATPase_dom"/>
</dbReference>
<dbReference type="GO" id="GO:0004673">
    <property type="term" value="F:protein histidine kinase activity"/>
    <property type="evidence" value="ECO:0007669"/>
    <property type="project" value="UniProtKB-EC"/>
</dbReference>